<comment type="caution">
    <text evidence="5">The sequence shown here is derived from an EMBL/GenBank/DDBJ whole genome shotgun (WGS) entry which is preliminary data.</text>
</comment>
<dbReference type="RefSeq" id="WP_117700157.1">
    <property type="nucleotide sequence ID" value="NZ_QSPP01000061.1"/>
</dbReference>
<accession>A0A3E4JHG8</accession>
<dbReference type="Pfam" id="PF01420">
    <property type="entry name" value="Methylase_S"/>
    <property type="match status" value="2"/>
</dbReference>
<reference evidence="5 6" key="1">
    <citation type="submission" date="2018-08" db="EMBL/GenBank/DDBJ databases">
        <title>A genome reference for cultivated species of the human gut microbiota.</title>
        <authorList>
            <person name="Zou Y."/>
            <person name="Xue W."/>
            <person name="Luo G."/>
        </authorList>
    </citation>
    <scope>NUCLEOTIDE SEQUENCE [LARGE SCALE GENOMIC DNA]</scope>
    <source>
        <strain evidence="5 6">TM05-16</strain>
    </source>
</reference>
<feature type="domain" description="Type I restriction modification DNA specificity" evidence="4">
    <location>
        <begin position="32"/>
        <end position="191"/>
    </location>
</feature>
<comment type="similarity">
    <text evidence="1">Belongs to the type-I restriction system S methylase family.</text>
</comment>
<dbReference type="CDD" id="cd17515">
    <property type="entry name" value="RMtype1_S_MjaORF132P_Sau1132ORF3780P-TRD1-CR1_like"/>
    <property type="match status" value="1"/>
</dbReference>
<dbReference type="GO" id="GO:0003677">
    <property type="term" value="F:DNA binding"/>
    <property type="evidence" value="ECO:0007669"/>
    <property type="project" value="UniProtKB-KW"/>
</dbReference>
<dbReference type="GO" id="GO:0009307">
    <property type="term" value="P:DNA restriction-modification system"/>
    <property type="evidence" value="ECO:0007669"/>
    <property type="project" value="UniProtKB-KW"/>
</dbReference>
<keyword evidence="3" id="KW-0238">DNA-binding</keyword>
<evidence type="ECO:0000259" key="4">
    <source>
        <dbReference type="Pfam" id="PF01420"/>
    </source>
</evidence>
<keyword evidence="5" id="KW-0378">Hydrolase</keyword>
<feature type="domain" description="Type I restriction modification DNA specificity" evidence="4">
    <location>
        <begin position="298"/>
        <end position="458"/>
    </location>
</feature>
<keyword evidence="2" id="KW-0680">Restriction system</keyword>
<evidence type="ECO:0000256" key="3">
    <source>
        <dbReference type="ARBA" id="ARBA00023125"/>
    </source>
</evidence>
<dbReference type="AlphaFoldDB" id="A0A3E4JHG8"/>
<protein>
    <submittedName>
        <fullName evidence="5">Restriction endonuclease subunit S</fullName>
    </submittedName>
</protein>
<dbReference type="InterPro" id="IPR051212">
    <property type="entry name" value="Type-I_RE_S_subunit"/>
</dbReference>
<dbReference type="Gene3D" id="3.90.220.20">
    <property type="entry name" value="DNA methylase specificity domains"/>
    <property type="match status" value="2"/>
</dbReference>
<dbReference type="InterPro" id="IPR000055">
    <property type="entry name" value="Restrct_endonuc_typeI_TRD"/>
</dbReference>
<dbReference type="EMBL" id="QSPP01000061">
    <property type="protein sequence ID" value="RGJ83087.1"/>
    <property type="molecule type" value="Genomic_DNA"/>
</dbReference>
<keyword evidence="5" id="KW-0540">Nuclease</keyword>
<evidence type="ECO:0000256" key="1">
    <source>
        <dbReference type="ARBA" id="ARBA00010923"/>
    </source>
</evidence>
<evidence type="ECO:0000313" key="6">
    <source>
        <dbReference type="Proteomes" id="UP000260640"/>
    </source>
</evidence>
<dbReference type="PANTHER" id="PTHR43140">
    <property type="entry name" value="TYPE-1 RESTRICTION ENZYME ECOKI SPECIFICITY PROTEIN"/>
    <property type="match status" value="1"/>
</dbReference>
<evidence type="ECO:0000313" key="5">
    <source>
        <dbReference type="EMBL" id="RGJ83087.1"/>
    </source>
</evidence>
<gene>
    <name evidence="5" type="ORF">DXD46_15895</name>
</gene>
<proteinExistence type="inferred from homology"/>
<name>A0A3E4JHG8_PHOVU</name>
<dbReference type="InterPro" id="IPR044946">
    <property type="entry name" value="Restrct_endonuc_typeI_TRD_sf"/>
</dbReference>
<organism evidence="5 6">
    <name type="scientific">Phocaeicola vulgatus</name>
    <name type="common">Bacteroides vulgatus</name>
    <dbReference type="NCBI Taxonomy" id="821"/>
    <lineage>
        <taxon>Bacteria</taxon>
        <taxon>Pseudomonadati</taxon>
        <taxon>Bacteroidota</taxon>
        <taxon>Bacteroidia</taxon>
        <taxon>Bacteroidales</taxon>
        <taxon>Bacteroidaceae</taxon>
        <taxon>Phocaeicola</taxon>
    </lineage>
</organism>
<keyword evidence="5" id="KW-0255">Endonuclease</keyword>
<dbReference type="SUPFAM" id="SSF116734">
    <property type="entry name" value="DNA methylase specificity domain"/>
    <property type="match status" value="2"/>
</dbReference>
<dbReference type="GO" id="GO:0004519">
    <property type="term" value="F:endonuclease activity"/>
    <property type="evidence" value="ECO:0007669"/>
    <property type="project" value="UniProtKB-KW"/>
</dbReference>
<sequence>MVLPNSLSSYYEKFLTTGEVKCIDEEIPFEIPKGWEWARINAIGVSQLGKTLDRGKESGKEYPYLCSINVYWDSINLSKIKTFRLRDDELPKYKLRKGDLLICEGGDYGRCCIWDRNEDMYYQNALHRVRFHGGLIPSFYKYVFELYRNIGYIVGQGQTIKHFTYENMRSILFPVPSIHEQKRIVSRIEEIQPIVKKYQRTEDALKRLNTEIFDKLKKSILQEAIQGKLVSQITEEGTAQELLKQIKTEKEKLVKKGKLKKSALTDSVIYKGDDNKYYEQIGKKCLDITEQIPFEIPANWAWARMGQIGDWGAGSTPQRGNVNYYNGKILWLKTGELNNGIVYDTEEKITQKAFQDCSLRMNKIGDVLIAMYGATIGKLAIVGKELTTNQACCGCTPYLIYNWYIFYFLMASRDSFIKKGEGGAQPNISRVKLVEHLIPLPPLKEQYRIVAQIEKLFEQLR</sequence>
<dbReference type="PANTHER" id="PTHR43140:SF1">
    <property type="entry name" value="TYPE I RESTRICTION ENZYME ECOKI SPECIFICITY SUBUNIT"/>
    <property type="match status" value="1"/>
</dbReference>
<dbReference type="Proteomes" id="UP000260640">
    <property type="component" value="Unassembled WGS sequence"/>
</dbReference>
<evidence type="ECO:0000256" key="2">
    <source>
        <dbReference type="ARBA" id="ARBA00022747"/>
    </source>
</evidence>